<feature type="transmembrane region" description="Helical" evidence="1">
    <location>
        <begin position="6"/>
        <end position="28"/>
    </location>
</feature>
<dbReference type="Proteomes" id="UP000243605">
    <property type="component" value="Unassembled WGS sequence"/>
</dbReference>
<evidence type="ECO:0000256" key="1">
    <source>
        <dbReference type="SAM" id="Phobius"/>
    </source>
</evidence>
<evidence type="ECO:0000313" key="2">
    <source>
        <dbReference type="EMBL" id="SEV87027.1"/>
    </source>
</evidence>
<feature type="transmembrane region" description="Helical" evidence="1">
    <location>
        <begin position="73"/>
        <end position="92"/>
    </location>
</feature>
<keyword evidence="1" id="KW-1133">Transmembrane helix</keyword>
<gene>
    <name evidence="2" type="ORF">SAMN05192557_0623</name>
</gene>
<evidence type="ECO:0000313" key="3">
    <source>
        <dbReference type="Proteomes" id="UP000243605"/>
    </source>
</evidence>
<feature type="transmembrane region" description="Helical" evidence="1">
    <location>
        <begin position="49"/>
        <end position="67"/>
    </location>
</feature>
<proteinExistence type="predicted"/>
<dbReference type="EMBL" id="FOIT01000001">
    <property type="protein sequence ID" value="SEV87027.1"/>
    <property type="molecule type" value="Genomic_DNA"/>
</dbReference>
<dbReference type="OrthoDB" id="2453019at2"/>
<keyword evidence="1" id="KW-0812">Transmembrane</keyword>
<sequence>MDIETIYTLVVSILITLAFIAFALFIFYKVKQVRTEQFRGGRRQYYNSLSRIWFGAFLIIFGTSTIVQFQTGVAYIIGAVFIFFGLLNILSFNRRRKHFKSVIPDEDREINEWYESQNKDASFKHSSTKVLSKKRA</sequence>
<reference evidence="2 3" key="1">
    <citation type="submission" date="2016-10" db="EMBL/GenBank/DDBJ databases">
        <authorList>
            <person name="Varghese N."/>
            <person name="Submissions S."/>
        </authorList>
    </citation>
    <scope>NUCLEOTIDE SEQUENCE [LARGE SCALE GENOMIC DNA]</scope>
    <source>
        <strain evidence="2 3">IBRC-M10081</strain>
    </source>
</reference>
<protein>
    <submittedName>
        <fullName evidence="2">YtpI-like protein</fullName>
    </submittedName>
</protein>
<dbReference type="RefSeq" id="WP_091473782.1">
    <property type="nucleotide sequence ID" value="NZ_FOIT01000001.1"/>
</dbReference>
<name>A0A662Z537_9STAP</name>
<accession>A0A662Z537</accession>
<dbReference type="AlphaFoldDB" id="A0A662Z537"/>
<keyword evidence="3" id="KW-1185">Reference proteome</keyword>
<keyword evidence="1" id="KW-0472">Membrane</keyword>
<organism evidence="2 3">
    <name type="scientific">Aliicoccus persicus</name>
    <dbReference type="NCBI Taxonomy" id="930138"/>
    <lineage>
        <taxon>Bacteria</taxon>
        <taxon>Bacillati</taxon>
        <taxon>Bacillota</taxon>
        <taxon>Bacilli</taxon>
        <taxon>Bacillales</taxon>
        <taxon>Staphylococcaceae</taxon>
        <taxon>Aliicoccus</taxon>
    </lineage>
</organism>
<dbReference type="InterPro" id="IPR025618">
    <property type="entry name" value="YtpI"/>
</dbReference>
<dbReference type="Pfam" id="PF14007">
    <property type="entry name" value="YtpI"/>
    <property type="match status" value="1"/>
</dbReference>